<dbReference type="Proteomes" id="UP000824120">
    <property type="component" value="Chromosome 4"/>
</dbReference>
<protein>
    <recommendedName>
        <fullName evidence="3">Exo_endo_phos domain-containing protein</fullName>
    </recommendedName>
</protein>
<reference evidence="1 2" key="1">
    <citation type="submission" date="2020-09" db="EMBL/GenBank/DDBJ databases">
        <title>De no assembly of potato wild relative species, Solanum commersonii.</title>
        <authorList>
            <person name="Cho K."/>
        </authorList>
    </citation>
    <scope>NUCLEOTIDE SEQUENCE [LARGE SCALE GENOMIC DNA]</scope>
    <source>
        <strain evidence="1">LZ3.2</strain>
        <tissue evidence="1">Leaf</tissue>
    </source>
</reference>
<gene>
    <name evidence="1" type="ORF">H5410_019704</name>
</gene>
<organism evidence="1 2">
    <name type="scientific">Solanum commersonii</name>
    <name type="common">Commerson's wild potato</name>
    <name type="synonym">Commerson's nightshade</name>
    <dbReference type="NCBI Taxonomy" id="4109"/>
    <lineage>
        <taxon>Eukaryota</taxon>
        <taxon>Viridiplantae</taxon>
        <taxon>Streptophyta</taxon>
        <taxon>Embryophyta</taxon>
        <taxon>Tracheophyta</taxon>
        <taxon>Spermatophyta</taxon>
        <taxon>Magnoliopsida</taxon>
        <taxon>eudicotyledons</taxon>
        <taxon>Gunneridae</taxon>
        <taxon>Pentapetalae</taxon>
        <taxon>asterids</taxon>
        <taxon>lamiids</taxon>
        <taxon>Solanales</taxon>
        <taxon>Solanaceae</taxon>
        <taxon>Solanoideae</taxon>
        <taxon>Solaneae</taxon>
        <taxon>Solanum</taxon>
    </lineage>
</organism>
<dbReference type="EMBL" id="JACXVP010000004">
    <property type="protein sequence ID" value="KAG5608423.1"/>
    <property type="molecule type" value="Genomic_DNA"/>
</dbReference>
<dbReference type="Gene3D" id="3.60.10.10">
    <property type="entry name" value="Endonuclease/exonuclease/phosphatase"/>
    <property type="match status" value="1"/>
</dbReference>
<comment type="caution">
    <text evidence="1">The sequence shown here is derived from an EMBL/GenBank/DDBJ whole genome shotgun (WGS) entry which is preliminary data.</text>
</comment>
<dbReference type="AlphaFoldDB" id="A0A9J5Z935"/>
<dbReference type="SUPFAM" id="SSF56219">
    <property type="entry name" value="DNase I-like"/>
    <property type="match status" value="1"/>
</dbReference>
<dbReference type="PANTHER" id="PTHR35218">
    <property type="entry name" value="RNASE H DOMAIN-CONTAINING PROTEIN"/>
    <property type="match status" value="1"/>
</dbReference>
<proteinExistence type="predicted"/>
<accession>A0A9J5Z935</accession>
<dbReference type="PANTHER" id="PTHR35218:SF9">
    <property type="entry name" value="ENDONUCLEASE_EXONUCLEASE_PHOSPHATASE DOMAIN-CONTAINING PROTEIN"/>
    <property type="match status" value="1"/>
</dbReference>
<keyword evidence="2" id="KW-1185">Reference proteome</keyword>
<name>A0A9J5Z935_SOLCO</name>
<dbReference type="InterPro" id="IPR036691">
    <property type="entry name" value="Endo/exonu/phosph_ase_sf"/>
</dbReference>
<sequence length="189" mass="21538">MLGGYMGEIRGRANVFVLVETKLDGHIDNVIQSIRHNRWKGKIQKEAQGSTGGILILWDKRIWNGEMVMDGNQCITGKFTSLNDNWSWHLTGVYADCNRVTRRTLWQELINVRSTCLGPWIVCGDFNVTRYPSEITSCRRLSGGMAEFSNCIEELELVDPPLFGGSFTWRRGEDFDCASRIARFLHCAE</sequence>
<evidence type="ECO:0000313" key="1">
    <source>
        <dbReference type="EMBL" id="KAG5608423.1"/>
    </source>
</evidence>
<dbReference type="OrthoDB" id="1671382at2759"/>
<evidence type="ECO:0000313" key="2">
    <source>
        <dbReference type="Proteomes" id="UP000824120"/>
    </source>
</evidence>
<evidence type="ECO:0008006" key="3">
    <source>
        <dbReference type="Google" id="ProtNLM"/>
    </source>
</evidence>